<reference evidence="1 2" key="1">
    <citation type="submission" date="2023-05" db="EMBL/GenBank/DDBJ databases">
        <title>Draft genome sequence of Streptomyces sp. B-S-A12 isolated from a cave soil in Thailand.</title>
        <authorList>
            <person name="Chamroensaksri N."/>
            <person name="Muangham S."/>
        </authorList>
    </citation>
    <scope>NUCLEOTIDE SEQUENCE [LARGE SCALE GENOMIC DNA]</scope>
    <source>
        <strain evidence="1 2">B-S-A12</strain>
    </source>
</reference>
<keyword evidence="2" id="KW-1185">Reference proteome</keyword>
<gene>
    <name evidence="1" type="ORF">QIT00_03420</name>
</gene>
<accession>A0ABT6SPT9</accession>
<organism evidence="1 2">
    <name type="scientific">Streptomyces luteolus</name>
    <dbReference type="NCBI Taxonomy" id="3043615"/>
    <lineage>
        <taxon>Bacteria</taxon>
        <taxon>Bacillati</taxon>
        <taxon>Actinomycetota</taxon>
        <taxon>Actinomycetes</taxon>
        <taxon>Kitasatosporales</taxon>
        <taxon>Streptomycetaceae</taxon>
        <taxon>Streptomyces</taxon>
    </lineage>
</organism>
<dbReference type="Proteomes" id="UP001237105">
    <property type="component" value="Unassembled WGS sequence"/>
</dbReference>
<dbReference type="RefSeq" id="WP_282533548.1">
    <property type="nucleotide sequence ID" value="NZ_JASCIS010000003.1"/>
</dbReference>
<dbReference type="EMBL" id="JASCIS010000003">
    <property type="protein sequence ID" value="MDI3417621.1"/>
    <property type="molecule type" value="Genomic_DNA"/>
</dbReference>
<evidence type="ECO:0000313" key="1">
    <source>
        <dbReference type="EMBL" id="MDI3417621.1"/>
    </source>
</evidence>
<protein>
    <submittedName>
        <fullName evidence="1">Uncharacterized protein</fullName>
    </submittedName>
</protein>
<comment type="caution">
    <text evidence="1">The sequence shown here is derived from an EMBL/GenBank/DDBJ whole genome shotgun (WGS) entry which is preliminary data.</text>
</comment>
<name>A0ABT6SPT9_9ACTN</name>
<proteinExistence type="predicted"/>
<sequence>MTKDEFRLLIEQARAEARRTVLVPRAVSAGDRYAARARHAEFGAGAH</sequence>
<evidence type="ECO:0000313" key="2">
    <source>
        <dbReference type="Proteomes" id="UP001237105"/>
    </source>
</evidence>